<evidence type="ECO:0000256" key="3">
    <source>
        <dbReference type="ARBA" id="ARBA00023163"/>
    </source>
</evidence>
<evidence type="ECO:0000259" key="4">
    <source>
        <dbReference type="PROSITE" id="PS50949"/>
    </source>
</evidence>
<dbReference type="Proteomes" id="UP000198761">
    <property type="component" value="Unassembled WGS sequence"/>
</dbReference>
<gene>
    <name evidence="5" type="ORF">SAMN04488103_11159</name>
</gene>
<dbReference type="RefSeq" id="WP_091303211.1">
    <property type="nucleotide sequence ID" value="NZ_FOCE01000011.1"/>
</dbReference>
<accession>A0A1H8LLH6</accession>
<dbReference type="SMART" id="SM00345">
    <property type="entry name" value="HTH_GNTR"/>
    <property type="match status" value="1"/>
</dbReference>
<keyword evidence="2 5" id="KW-0238">DNA-binding</keyword>
<keyword evidence="1" id="KW-0805">Transcription regulation</keyword>
<protein>
    <submittedName>
        <fullName evidence="5">DNA-binding transcriptional regulator, GntR family</fullName>
    </submittedName>
</protein>
<dbReference type="InterPro" id="IPR036388">
    <property type="entry name" value="WH-like_DNA-bd_sf"/>
</dbReference>
<reference evidence="5 6" key="1">
    <citation type="submission" date="2016-10" db="EMBL/GenBank/DDBJ databases">
        <authorList>
            <person name="de Groot N.N."/>
        </authorList>
    </citation>
    <scope>NUCLEOTIDE SEQUENCE [LARGE SCALE GENOMIC DNA]</scope>
    <source>
        <strain evidence="5 6">DSM 3857</strain>
    </source>
</reference>
<dbReference type="Gene3D" id="1.20.120.530">
    <property type="entry name" value="GntR ligand-binding domain-like"/>
    <property type="match status" value="1"/>
</dbReference>
<evidence type="ECO:0000313" key="6">
    <source>
        <dbReference type="Proteomes" id="UP000198761"/>
    </source>
</evidence>
<evidence type="ECO:0000313" key="5">
    <source>
        <dbReference type="EMBL" id="SEO05929.1"/>
    </source>
</evidence>
<dbReference type="PROSITE" id="PS50949">
    <property type="entry name" value="HTH_GNTR"/>
    <property type="match status" value="1"/>
</dbReference>
<organism evidence="5 6">
    <name type="scientific">Gemmobacter aquatilis</name>
    <dbReference type="NCBI Taxonomy" id="933059"/>
    <lineage>
        <taxon>Bacteria</taxon>
        <taxon>Pseudomonadati</taxon>
        <taxon>Pseudomonadota</taxon>
        <taxon>Alphaproteobacteria</taxon>
        <taxon>Rhodobacterales</taxon>
        <taxon>Paracoccaceae</taxon>
        <taxon>Gemmobacter</taxon>
    </lineage>
</organism>
<dbReference type="SUPFAM" id="SSF48008">
    <property type="entry name" value="GntR ligand-binding domain-like"/>
    <property type="match status" value="1"/>
</dbReference>
<dbReference type="InterPro" id="IPR000524">
    <property type="entry name" value="Tscrpt_reg_HTH_GntR"/>
</dbReference>
<feature type="domain" description="HTH gntR-type" evidence="4">
    <location>
        <begin position="2"/>
        <end position="69"/>
    </location>
</feature>
<sequence length="215" mass="23474">MGSQSDQAVALLQDMIERGELKPGSMVSERGLVEATGLGRTPVREALQRLALIRMLRIHASKGIEIPAVSVEDQLNGLEVRRVMERLSVLLACQRATSKDIGELAQLRATLADAFDLRGYAETVRQTHAVIIRATGNPYLEAALTPLQSLSRRFWFLHVQDETKEITAGKALHTAILSGVMERDADVACAASLALNDYLVRFALATVSERARPAS</sequence>
<dbReference type="GO" id="GO:0003677">
    <property type="term" value="F:DNA binding"/>
    <property type="evidence" value="ECO:0007669"/>
    <property type="project" value="UniProtKB-KW"/>
</dbReference>
<dbReference type="InterPro" id="IPR011711">
    <property type="entry name" value="GntR_C"/>
</dbReference>
<dbReference type="Pfam" id="PF07729">
    <property type="entry name" value="FCD"/>
    <property type="match status" value="1"/>
</dbReference>
<dbReference type="AlphaFoldDB" id="A0A1H8LLH6"/>
<evidence type="ECO:0000256" key="2">
    <source>
        <dbReference type="ARBA" id="ARBA00023125"/>
    </source>
</evidence>
<dbReference type="InterPro" id="IPR036390">
    <property type="entry name" value="WH_DNA-bd_sf"/>
</dbReference>
<dbReference type="GO" id="GO:0003700">
    <property type="term" value="F:DNA-binding transcription factor activity"/>
    <property type="evidence" value="ECO:0007669"/>
    <property type="project" value="InterPro"/>
</dbReference>
<dbReference type="PANTHER" id="PTHR43537:SF5">
    <property type="entry name" value="UXU OPERON TRANSCRIPTIONAL REGULATOR"/>
    <property type="match status" value="1"/>
</dbReference>
<dbReference type="SMART" id="SM00895">
    <property type="entry name" value="FCD"/>
    <property type="match status" value="1"/>
</dbReference>
<dbReference type="EMBL" id="FOCE01000011">
    <property type="protein sequence ID" value="SEO05929.1"/>
    <property type="molecule type" value="Genomic_DNA"/>
</dbReference>
<dbReference type="Pfam" id="PF00392">
    <property type="entry name" value="GntR"/>
    <property type="match status" value="1"/>
</dbReference>
<proteinExistence type="predicted"/>
<dbReference type="InterPro" id="IPR008920">
    <property type="entry name" value="TF_FadR/GntR_C"/>
</dbReference>
<dbReference type="STRING" id="933059.SAMN04488103_11159"/>
<dbReference type="OrthoDB" id="9806293at2"/>
<keyword evidence="6" id="KW-1185">Reference proteome</keyword>
<dbReference type="SUPFAM" id="SSF46785">
    <property type="entry name" value="Winged helix' DNA-binding domain"/>
    <property type="match status" value="1"/>
</dbReference>
<keyword evidence="3" id="KW-0804">Transcription</keyword>
<dbReference type="Gene3D" id="1.10.10.10">
    <property type="entry name" value="Winged helix-like DNA-binding domain superfamily/Winged helix DNA-binding domain"/>
    <property type="match status" value="1"/>
</dbReference>
<evidence type="ECO:0000256" key="1">
    <source>
        <dbReference type="ARBA" id="ARBA00023015"/>
    </source>
</evidence>
<dbReference type="PANTHER" id="PTHR43537">
    <property type="entry name" value="TRANSCRIPTIONAL REGULATOR, GNTR FAMILY"/>
    <property type="match status" value="1"/>
</dbReference>
<name>A0A1H8LLH6_9RHOB</name>